<dbReference type="PANTHER" id="PTHR43564">
    <property type="entry name" value="KYNURENINE FORMAMIDASE-LIKE PROTEIN"/>
    <property type="match status" value="1"/>
</dbReference>
<dbReference type="PANTHER" id="PTHR43564:SF2">
    <property type="entry name" value="BLR6059 PROTEIN"/>
    <property type="match status" value="1"/>
</dbReference>
<accession>A0ABY3Z6S2</accession>
<feature type="region of interest" description="Disordered" evidence="1">
    <location>
        <begin position="173"/>
        <end position="193"/>
    </location>
</feature>
<keyword evidence="3" id="KW-1185">Reference proteome</keyword>
<dbReference type="Pfam" id="PF04199">
    <property type="entry name" value="Cyclase"/>
    <property type="match status" value="1"/>
</dbReference>
<dbReference type="InterPro" id="IPR037175">
    <property type="entry name" value="KFase_sf"/>
</dbReference>
<name>A0ABY3Z6S2_STRRM</name>
<gene>
    <name evidence="2" type="ORF">SRIMR7_27955</name>
</gene>
<evidence type="ECO:0000256" key="1">
    <source>
        <dbReference type="SAM" id="MobiDB-lite"/>
    </source>
</evidence>
<dbReference type="EMBL" id="CP094298">
    <property type="protein sequence ID" value="UNZ05988.1"/>
    <property type="molecule type" value="Genomic_DNA"/>
</dbReference>
<evidence type="ECO:0000313" key="3">
    <source>
        <dbReference type="Proteomes" id="UP000829494"/>
    </source>
</evidence>
<sequence>MMTGVTRSHVVDLTHAFAPGQPHGPQFDDEQRYCGMTIEQDGFDTAYHRIAGAWGTHVDAPAEMVAGGRTIDAIPAGELVLPLIVFDISAEVAADPDRCLTLPDVLQWEQRHGHVPAGCFAALRTDWSRRWPDAAAMHNRDAQGISHTPGWTLEALHHLLDARSVTAIGHETINTDPGMWTTAEPPDGGTGPDSARRLHACEAYVLDHDRYQVEILTNLHSLPPTGAHIVVGVGNAQQSTAFPARVLALLPYDRPADHH</sequence>
<dbReference type="SUPFAM" id="SSF102198">
    <property type="entry name" value="Putative cyclase"/>
    <property type="match status" value="1"/>
</dbReference>
<dbReference type="InterPro" id="IPR007325">
    <property type="entry name" value="KFase/CYL"/>
</dbReference>
<dbReference type="Proteomes" id="UP000829494">
    <property type="component" value="Chromosome"/>
</dbReference>
<dbReference type="Gene3D" id="3.50.30.50">
    <property type="entry name" value="Putative cyclase"/>
    <property type="match status" value="1"/>
</dbReference>
<organism evidence="2 3">
    <name type="scientific">Streptomyces rimosus subsp. rimosus</name>
    <dbReference type="NCBI Taxonomy" id="132474"/>
    <lineage>
        <taxon>Bacteria</taxon>
        <taxon>Bacillati</taxon>
        <taxon>Actinomycetota</taxon>
        <taxon>Actinomycetes</taxon>
        <taxon>Kitasatosporales</taxon>
        <taxon>Streptomycetaceae</taxon>
        <taxon>Streptomyces</taxon>
    </lineage>
</organism>
<reference evidence="2 3" key="1">
    <citation type="submission" date="2022-03" db="EMBL/GenBank/DDBJ databases">
        <title>Complete genome of Streptomyces rimosus ssp. rimosus R7 (=ATCC 10970).</title>
        <authorList>
            <person name="Beganovic S."/>
            <person name="Ruckert C."/>
            <person name="Busche T."/>
            <person name="Kalinowski J."/>
            <person name="Wittmann C."/>
        </authorList>
    </citation>
    <scope>NUCLEOTIDE SEQUENCE [LARGE SCALE GENOMIC DNA]</scope>
    <source>
        <strain evidence="2 3">R7</strain>
    </source>
</reference>
<proteinExistence type="predicted"/>
<evidence type="ECO:0000313" key="2">
    <source>
        <dbReference type="EMBL" id="UNZ05988.1"/>
    </source>
</evidence>
<protein>
    <submittedName>
        <fullName evidence="2">Cyclase</fullName>
    </submittedName>
</protein>